<dbReference type="EMBL" id="CP000742">
    <property type="protein sequence ID" value="ABR54342.1"/>
    <property type="molecule type" value="Genomic_DNA"/>
</dbReference>
<feature type="transmembrane region" description="Helical" evidence="1">
    <location>
        <begin position="83"/>
        <end position="101"/>
    </location>
</feature>
<sequence length="388" mass="43998">MLKNKFNNLALKIDSKFHFELDNPVVIISLGHLFLFVLAIPYYGEFGLNSLFKMFLFVFGNIFVFSIPFLFNNLKIGKLEKLDLKLISWILVILTTFYGIFLLSNSIIFTIIILGIVVIILEIFIKYYNSKDIGKITLSIGVFSFIILVLTTGKIPILDYGVRMSISNDPLRLISSGALIFASFFNFWYFLISFVLITLTGYKANVIGLVSAYLLYKYRLKKIGAVKIFFIGLVSLLFLGLMSKIILASSGQIWTLNFIEILSYRAYFDLMTLNKILSVPQVFFGKIVFMPGGESQIGNIIYGYTHNITSTMFGPLYLEMGYFGLIFTLIFGIISKLIYKKSDTKIYAIYGAVLLSMCEIGINYGFLVVMLMFLYVSESLSKKSEISA</sequence>
<dbReference type="eggNOG" id="arCOG03207">
    <property type="taxonomic scope" value="Archaea"/>
</dbReference>
<dbReference type="Proteomes" id="UP000001107">
    <property type="component" value="Chromosome"/>
</dbReference>
<reference evidence="2" key="1">
    <citation type="submission" date="2007-06" db="EMBL/GenBank/DDBJ databases">
        <title>Complete sequence of Methanococcus vannielii SB.</title>
        <authorList>
            <consortium name="US DOE Joint Genome Institute"/>
            <person name="Copeland A."/>
            <person name="Lucas S."/>
            <person name="Lapidus A."/>
            <person name="Barry K."/>
            <person name="Glavina del Rio T."/>
            <person name="Dalin E."/>
            <person name="Tice H."/>
            <person name="Pitluck S."/>
            <person name="Chain P."/>
            <person name="Malfatti S."/>
            <person name="Shin M."/>
            <person name="Vergez L."/>
            <person name="Schmutz J."/>
            <person name="Larimer F."/>
            <person name="Land M."/>
            <person name="Hauser L."/>
            <person name="Kyrpides N."/>
            <person name="Anderson I."/>
            <person name="Sieprawska-Lupa M."/>
            <person name="Whitman W.B."/>
            <person name="Richardson P."/>
        </authorList>
    </citation>
    <scope>NUCLEOTIDE SEQUENCE [LARGE SCALE GENOMIC DNA]</scope>
    <source>
        <strain evidence="2">SB</strain>
    </source>
</reference>
<feature type="transmembrane region" description="Helical" evidence="1">
    <location>
        <begin position="346"/>
        <end position="375"/>
    </location>
</feature>
<feature type="transmembrane region" description="Helical" evidence="1">
    <location>
        <begin position="223"/>
        <end position="247"/>
    </location>
</feature>
<evidence type="ECO:0000313" key="3">
    <source>
        <dbReference type="Proteomes" id="UP000001107"/>
    </source>
</evidence>
<dbReference type="OrthoDB" id="70767at2157"/>
<evidence type="ECO:0000256" key="1">
    <source>
        <dbReference type="SAM" id="Phobius"/>
    </source>
</evidence>
<evidence type="ECO:0000313" key="2">
    <source>
        <dbReference type="EMBL" id="ABR54342.1"/>
    </source>
</evidence>
<dbReference type="InterPro" id="IPR002760">
    <property type="entry name" value="O_anti_polymase"/>
</dbReference>
<name>A6UPC0_METVS</name>
<feature type="transmembrane region" description="Helical" evidence="1">
    <location>
        <begin position="178"/>
        <end position="202"/>
    </location>
</feature>
<keyword evidence="1" id="KW-0812">Transmembrane</keyword>
<keyword evidence="1" id="KW-0472">Membrane</keyword>
<dbReference type="RefSeq" id="WP_011972245.1">
    <property type="nucleotide sequence ID" value="NC_009634.1"/>
</dbReference>
<gene>
    <name evidence="2" type="ordered locus">Mevan_0435</name>
</gene>
<dbReference type="AlphaFoldDB" id="A6UPC0"/>
<feature type="transmembrane region" description="Helical" evidence="1">
    <location>
        <begin position="21"/>
        <end position="44"/>
    </location>
</feature>
<keyword evidence="1" id="KW-1133">Transmembrane helix</keyword>
<dbReference type="STRING" id="406327.Mevan_0435"/>
<feature type="transmembrane region" description="Helical" evidence="1">
    <location>
        <begin position="50"/>
        <end position="71"/>
    </location>
</feature>
<feature type="transmembrane region" description="Helical" evidence="1">
    <location>
        <begin position="137"/>
        <end position="158"/>
    </location>
</feature>
<evidence type="ECO:0008006" key="4">
    <source>
        <dbReference type="Google" id="ProtNLM"/>
    </source>
</evidence>
<feature type="transmembrane region" description="Helical" evidence="1">
    <location>
        <begin position="320"/>
        <end position="339"/>
    </location>
</feature>
<dbReference type="Pfam" id="PF01901">
    <property type="entry name" value="O_anti_polymase"/>
    <property type="match status" value="1"/>
</dbReference>
<accession>A6UPC0</accession>
<dbReference type="HOGENOM" id="CLU_711001_0_0_2"/>
<protein>
    <recommendedName>
        <fullName evidence="4">O-antigen polymerase</fullName>
    </recommendedName>
</protein>
<dbReference type="GeneID" id="5325436"/>
<keyword evidence="3" id="KW-1185">Reference proteome</keyword>
<organism evidence="2 3">
    <name type="scientific">Methanococcus vannielii (strain ATCC 35089 / DSM 1224 / JCM 13029 / OCM 148 / SB)</name>
    <dbReference type="NCBI Taxonomy" id="406327"/>
    <lineage>
        <taxon>Archaea</taxon>
        <taxon>Methanobacteriati</taxon>
        <taxon>Methanobacteriota</taxon>
        <taxon>Methanomada group</taxon>
        <taxon>Methanococci</taxon>
        <taxon>Methanococcales</taxon>
        <taxon>Methanococcaceae</taxon>
        <taxon>Methanococcus</taxon>
    </lineage>
</organism>
<dbReference type="KEGG" id="mvn:Mevan_0435"/>
<proteinExistence type="predicted"/>
<feature type="transmembrane region" description="Helical" evidence="1">
    <location>
        <begin position="107"/>
        <end position="125"/>
    </location>
</feature>